<dbReference type="EMBL" id="FMVM01000006">
    <property type="protein sequence ID" value="SCY54368.1"/>
    <property type="molecule type" value="Genomic_DNA"/>
</dbReference>
<keyword evidence="1" id="KW-0472">Membrane</keyword>
<sequence>MKNKLFKYYKDCASNYALIYVHMNLYHKFFYSYIIFTILLLISVIPAYFLLQNLTSYIIMWILILVCVGSVILFSKMFDVKSMRILKKQYGISSTPKTWDDYTLEIRIHIITEYLIEHGLYERWKIEKLIDDFYKDEEKAKIPPLVAPSIILAISIPNVTQLLLQIYSFFNLEANVPYFVQNSESAKLTLNVSIFFVVLIVSLILVMSISVINHVQAAMRKAVFDKHGQKRNGLIETLENVLYQMQDRMNI</sequence>
<feature type="transmembrane region" description="Helical" evidence="1">
    <location>
        <begin position="190"/>
        <end position="212"/>
    </location>
</feature>
<keyword evidence="1" id="KW-0812">Transmembrane</keyword>
<dbReference type="Proteomes" id="UP000198538">
    <property type="component" value="Unassembled WGS sequence"/>
</dbReference>
<dbReference type="AlphaFoldDB" id="A0A1G5GUR6"/>
<feature type="transmembrane region" description="Helical" evidence="1">
    <location>
        <begin position="57"/>
        <end position="78"/>
    </location>
</feature>
<accession>A0A1G5GUR6</accession>
<proteinExistence type="predicted"/>
<evidence type="ECO:0000256" key="1">
    <source>
        <dbReference type="SAM" id="Phobius"/>
    </source>
</evidence>
<protein>
    <submittedName>
        <fullName evidence="2">Uncharacterized protein</fullName>
    </submittedName>
</protein>
<organism evidence="2 3">
    <name type="scientific">Paenibacillus polysaccharolyticus</name>
    <dbReference type="NCBI Taxonomy" id="582692"/>
    <lineage>
        <taxon>Bacteria</taxon>
        <taxon>Bacillati</taxon>
        <taxon>Bacillota</taxon>
        <taxon>Bacilli</taxon>
        <taxon>Bacillales</taxon>
        <taxon>Paenibacillaceae</taxon>
        <taxon>Paenibacillus</taxon>
    </lineage>
</organism>
<reference evidence="3" key="1">
    <citation type="submission" date="2016-10" db="EMBL/GenBank/DDBJ databases">
        <authorList>
            <person name="Varghese N."/>
            <person name="Submissions S."/>
        </authorList>
    </citation>
    <scope>NUCLEOTIDE SEQUENCE [LARGE SCALE GENOMIC DNA]</scope>
    <source>
        <strain evidence="3">BL9</strain>
    </source>
</reference>
<gene>
    <name evidence="2" type="ORF">SAMN05720606_10617</name>
</gene>
<keyword evidence="1" id="KW-1133">Transmembrane helix</keyword>
<keyword evidence="3" id="KW-1185">Reference proteome</keyword>
<feature type="transmembrane region" description="Helical" evidence="1">
    <location>
        <begin position="145"/>
        <end position="170"/>
    </location>
</feature>
<dbReference type="RefSeq" id="WP_090918525.1">
    <property type="nucleotide sequence ID" value="NZ_FMVM01000006.1"/>
</dbReference>
<feature type="transmembrane region" description="Helical" evidence="1">
    <location>
        <begin position="30"/>
        <end position="51"/>
    </location>
</feature>
<evidence type="ECO:0000313" key="3">
    <source>
        <dbReference type="Proteomes" id="UP000198538"/>
    </source>
</evidence>
<name>A0A1G5GUR6_9BACL</name>
<evidence type="ECO:0000313" key="2">
    <source>
        <dbReference type="EMBL" id="SCY54368.1"/>
    </source>
</evidence>